<evidence type="ECO:0000256" key="5">
    <source>
        <dbReference type="PIRNR" id="PIRNR000410"/>
    </source>
</evidence>
<dbReference type="InterPro" id="IPR036804">
    <property type="entry name" value="CheR_N_sf"/>
</dbReference>
<dbReference type="RefSeq" id="WP_077174433.1">
    <property type="nucleotide sequence ID" value="NZ_CABHYG010000016.1"/>
</dbReference>
<dbReference type="InterPro" id="IPR022642">
    <property type="entry name" value="CheR_C"/>
</dbReference>
<evidence type="ECO:0000313" key="7">
    <source>
        <dbReference type="EMBL" id="MFM1348183.1"/>
    </source>
</evidence>
<evidence type="ECO:0000256" key="4">
    <source>
        <dbReference type="ARBA" id="ARBA00022691"/>
    </source>
</evidence>
<dbReference type="SUPFAM" id="SSF47757">
    <property type="entry name" value="Chemotaxis receptor methyltransferase CheR, N-terminal domain"/>
    <property type="match status" value="1"/>
</dbReference>
<name>A0ABW9F2K4_9GAMM</name>
<dbReference type="InterPro" id="IPR029063">
    <property type="entry name" value="SAM-dependent_MTases_sf"/>
</dbReference>
<dbReference type="Gene3D" id="1.10.155.10">
    <property type="entry name" value="Chemotaxis receptor methyltransferase CheR, N-terminal domain"/>
    <property type="match status" value="1"/>
</dbReference>
<proteinExistence type="predicted"/>
<dbReference type="GO" id="GO:0008168">
    <property type="term" value="F:methyltransferase activity"/>
    <property type="evidence" value="ECO:0007669"/>
    <property type="project" value="UniProtKB-KW"/>
</dbReference>
<dbReference type="PANTHER" id="PTHR24422">
    <property type="entry name" value="CHEMOTAXIS PROTEIN METHYLTRANSFERASE"/>
    <property type="match status" value="1"/>
</dbReference>
<dbReference type="PIRSF" id="PIRSF000410">
    <property type="entry name" value="CheR"/>
    <property type="match status" value="1"/>
</dbReference>
<dbReference type="CDD" id="cd02440">
    <property type="entry name" value="AdoMet_MTases"/>
    <property type="match status" value="1"/>
</dbReference>
<dbReference type="InterPro" id="IPR026024">
    <property type="entry name" value="Chemotaxis_MeTrfase_CheR"/>
</dbReference>
<dbReference type="EC" id="2.1.1.80" evidence="5"/>
<dbReference type="EMBL" id="JBBEST010000009">
    <property type="protein sequence ID" value="MFM1348183.1"/>
    <property type="molecule type" value="Genomic_DNA"/>
</dbReference>
<dbReference type="Pfam" id="PF03705">
    <property type="entry name" value="CheR_N"/>
    <property type="match status" value="1"/>
</dbReference>
<dbReference type="Proteomes" id="UP001629523">
    <property type="component" value="Unassembled WGS sequence"/>
</dbReference>
<dbReference type="SUPFAM" id="SSF53335">
    <property type="entry name" value="S-adenosyl-L-methionine-dependent methyltransferases"/>
    <property type="match status" value="1"/>
</dbReference>
<feature type="domain" description="CheR-type methyltransferase" evidence="6">
    <location>
        <begin position="10"/>
        <end position="281"/>
    </location>
</feature>
<dbReference type="PROSITE" id="PS50123">
    <property type="entry name" value="CHER"/>
    <property type="match status" value="1"/>
</dbReference>
<evidence type="ECO:0000256" key="1">
    <source>
        <dbReference type="ARBA" id="ARBA00001541"/>
    </source>
</evidence>
<comment type="function">
    <text evidence="5">Methylation of the membrane-bound methyl-accepting chemotaxis proteins (MCP) to form gamma-glutamyl methyl ester residues in MCP.</text>
</comment>
<keyword evidence="2 5" id="KW-0489">Methyltransferase</keyword>
<comment type="catalytic activity">
    <reaction evidence="1 5">
        <text>L-glutamyl-[protein] + S-adenosyl-L-methionine = [protein]-L-glutamate 5-O-methyl ester + S-adenosyl-L-homocysteine</text>
        <dbReference type="Rhea" id="RHEA:24452"/>
        <dbReference type="Rhea" id="RHEA-COMP:10208"/>
        <dbReference type="Rhea" id="RHEA-COMP:10311"/>
        <dbReference type="ChEBI" id="CHEBI:29973"/>
        <dbReference type="ChEBI" id="CHEBI:57856"/>
        <dbReference type="ChEBI" id="CHEBI:59789"/>
        <dbReference type="ChEBI" id="CHEBI:82795"/>
        <dbReference type="EC" id="2.1.1.80"/>
    </reaction>
</comment>
<comment type="caution">
    <text evidence="7">The sequence shown here is derived from an EMBL/GenBank/DDBJ whole genome shotgun (WGS) entry which is preliminary data.</text>
</comment>
<dbReference type="SMART" id="SM00138">
    <property type="entry name" value="MeTrc"/>
    <property type="match status" value="1"/>
</dbReference>
<dbReference type="PANTHER" id="PTHR24422:SF19">
    <property type="entry name" value="CHEMOTAXIS PROTEIN METHYLTRANSFERASE"/>
    <property type="match status" value="1"/>
</dbReference>
<dbReference type="InterPro" id="IPR022641">
    <property type="entry name" value="CheR_N"/>
</dbReference>
<reference evidence="7 8" key="1">
    <citation type="journal article" date="2024" name="Infect. Genet. Evol.">
        <title>Characteristics and comparative genome analysis of Yersinia enterocolitica and related species associated with human infections in Switzerland 2019-2023.</title>
        <authorList>
            <person name="Stevens M.J.A."/>
            <person name="Horlbog J.A."/>
            <person name="Diethelm A."/>
            <person name="Stephan R."/>
            <person name="Nuesch-Inderbinen M."/>
        </authorList>
    </citation>
    <scope>NUCLEOTIDE SEQUENCE [LARGE SCALE GENOMIC DNA]</scope>
    <source>
        <strain evidence="7 8">N20-0302</strain>
    </source>
</reference>
<protein>
    <recommendedName>
        <fullName evidence="5">Chemotaxis protein methyltransferase</fullName>
        <ecNumber evidence="5">2.1.1.80</ecNumber>
    </recommendedName>
</protein>
<dbReference type="GeneID" id="93971648"/>
<dbReference type="GO" id="GO:0032259">
    <property type="term" value="P:methylation"/>
    <property type="evidence" value="ECO:0007669"/>
    <property type="project" value="UniProtKB-KW"/>
</dbReference>
<dbReference type="PRINTS" id="PR00996">
    <property type="entry name" value="CHERMTFRASE"/>
</dbReference>
<keyword evidence="8" id="KW-1185">Reference proteome</keyword>
<sequence>MRNSKSSNQKLRIQAELSDRDLQKISELIYQRAGIVLTEQKRDMVYNRLSRRLRDLKLTSFTDYVKQLELNQNSHEWQSFINALTTNLTSFFRESYHFPILAEHASTRTGNYTVWCTAASTGEEACSIAMTLDETLGRSIAGPRVWATDIDTEVLEKANNAVYRLSDLDSLTPEQKRQYFMRGTGAQENLVKVRKELLSSIRYQQLNLLDANWDVPAPFDAIFCRNVMIYFDQKTQEKLMQRFARMLKPGGILFAGHSEHFSNMNGPFRLRGQSVYHLAQEIL</sequence>
<evidence type="ECO:0000256" key="2">
    <source>
        <dbReference type="ARBA" id="ARBA00022603"/>
    </source>
</evidence>
<evidence type="ECO:0000313" key="8">
    <source>
        <dbReference type="Proteomes" id="UP001629523"/>
    </source>
</evidence>
<dbReference type="InterPro" id="IPR000780">
    <property type="entry name" value="CheR_MeTrfase"/>
</dbReference>
<organism evidence="7 8">
    <name type="scientific">Yersinia proxima</name>
    <dbReference type="NCBI Taxonomy" id="2890316"/>
    <lineage>
        <taxon>Bacteria</taxon>
        <taxon>Pseudomonadati</taxon>
        <taxon>Pseudomonadota</taxon>
        <taxon>Gammaproteobacteria</taxon>
        <taxon>Enterobacterales</taxon>
        <taxon>Yersiniaceae</taxon>
        <taxon>Yersinia</taxon>
    </lineage>
</organism>
<accession>A0ABW9F2K4</accession>
<evidence type="ECO:0000259" key="6">
    <source>
        <dbReference type="PROSITE" id="PS50123"/>
    </source>
</evidence>
<keyword evidence="3 5" id="KW-0808">Transferase</keyword>
<evidence type="ECO:0000256" key="3">
    <source>
        <dbReference type="ARBA" id="ARBA00022679"/>
    </source>
</evidence>
<dbReference type="Gene3D" id="3.40.50.150">
    <property type="entry name" value="Vaccinia Virus protein VP39"/>
    <property type="match status" value="1"/>
</dbReference>
<gene>
    <name evidence="7" type="ORF">WFP14_16665</name>
</gene>
<dbReference type="Pfam" id="PF01739">
    <property type="entry name" value="CheR"/>
    <property type="match status" value="1"/>
</dbReference>
<keyword evidence="4 5" id="KW-0949">S-adenosyl-L-methionine</keyword>
<dbReference type="InterPro" id="IPR050903">
    <property type="entry name" value="Bact_Chemotaxis_MeTrfase"/>
</dbReference>